<feature type="active site" description="Electrophile" evidence="8">
    <location>
        <position position="92"/>
    </location>
</feature>
<dbReference type="InterPro" id="IPR022896">
    <property type="entry name" value="TrioseP_Isoase_bac/euk"/>
</dbReference>
<dbReference type="EC" id="5.3.1.1" evidence="8 9"/>
<dbReference type="PANTHER" id="PTHR21139">
    <property type="entry name" value="TRIOSEPHOSPHATE ISOMERASE"/>
    <property type="match status" value="1"/>
</dbReference>
<dbReference type="InterPro" id="IPR035990">
    <property type="entry name" value="TIM_sf"/>
</dbReference>
<comment type="subunit">
    <text evidence="8 9">Homodimer.</text>
</comment>
<comment type="similarity">
    <text evidence="3 8 9">Belongs to the triosephosphate isomerase family.</text>
</comment>
<evidence type="ECO:0000313" key="10">
    <source>
        <dbReference type="EMBL" id="GLQ23240.1"/>
    </source>
</evidence>
<feature type="binding site" evidence="8">
    <location>
        <begin position="217"/>
        <end position="218"/>
    </location>
    <ligand>
        <name>substrate</name>
    </ligand>
</feature>
<dbReference type="PROSITE" id="PS00171">
    <property type="entry name" value="TIM_1"/>
    <property type="match status" value="1"/>
</dbReference>
<evidence type="ECO:0000256" key="2">
    <source>
        <dbReference type="ARBA" id="ARBA00004939"/>
    </source>
</evidence>
<keyword evidence="5 8" id="KW-0963">Cytoplasm</keyword>
<proteinExistence type="inferred from homology"/>
<evidence type="ECO:0000256" key="6">
    <source>
        <dbReference type="ARBA" id="ARBA00023152"/>
    </source>
</evidence>
<comment type="pathway">
    <text evidence="8 9">Carbohydrate biosynthesis; gluconeogenesis.</text>
</comment>
<evidence type="ECO:0000256" key="1">
    <source>
        <dbReference type="ARBA" id="ARBA00000148"/>
    </source>
</evidence>
<dbReference type="PANTHER" id="PTHR21139:SF42">
    <property type="entry name" value="TRIOSEPHOSPHATE ISOMERASE"/>
    <property type="match status" value="1"/>
</dbReference>
<organism evidence="10 11">
    <name type="scientific">Algimonas ampicilliniresistens</name>
    <dbReference type="NCBI Taxonomy" id="1298735"/>
    <lineage>
        <taxon>Bacteria</taxon>
        <taxon>Pseudomonadati</taxon>
        <taxon>Pseudomonadota</taxon>
        <taxon>Alphaproteobacteria</taxon>
        <taxon>Maricaulales</taxon>
        <taxon>Robiginitomaculaceae</taxon>
        <taxon>Algimonas</taxon>
    </lineage>
</organism>
<comment type="catalytic activity">
    <reaction evidence="1">
        <text>L-erythrulose 1-phosphate = D-erythrulose 4-phosphate</text>
        <dbReference type="Rhea" id="RHEA:49588"/>
        <dbReference type="ChEBI" id="CHEBI:58002"/>
        <dbReference type="ChEBI" id="CHEBI:90796"/>
        <dbReference type="EC" id="5.3.1.33"/>
    </reaction>
</comment>
<comment type="pathway">
    <text evidence="8 9">Carbohydrate degradation; glycolysis; D-glyceraldehyde 3-phosphate from glycerone phosphate: step 1/1.</text>
</comment>
<dbReference type="Pfam" id="PF00121">
    <property type="entry name" value="TIM"/>
    <property type="match status" value="1"/>
</dbReference>
<dbReference type="CDD" id="cd00311">
    <property type="entry name" value="TIM"/>
    <property type="match status" value="1"/>
</dbReference>
<feature type="binding site" evidence="8">
    <location>
        <position position="164"/>
    </location>
    <ligand>
        <name>substrate</name>
    </ligand>
</feature>
<comment type="pathway">
    <text evidence="2">Carbohydrate metabolism; erythritol degradation.</text>
</comment>
<reference evidence="10" key="2">
    <citation type="submission" date="2023-01" db="EMBL/GenBank/DDBJ databases">
        <title>Draft genome sequence of Algimonas ampicilliniresistens strain NBRC 108219.</title>
        <authorList>
            <person name="Sun Q."/>
            <person name="Mori K."/>
        </authorList>
    </citation>
    <scope>NUCLEOTIDE SEQUENCE</scope>
    <source>
        <strain evidence="10">NBRC 108219</strain>
    </source>
</reference>
<dbReference type="Gene3D" id="3.20.20.70">
    <property type="entry name" value="Aldolase class I"/>
    <property type="match status" value="1"/>
</dbReference>
<comment type="subcellular location">
    <subcellularLocation>
        <location evidence="8 9">Cytoplasm</location>
    </subcellularLocation>
</comment>
<comment type="caution">
    <text evidence="10">The sequence shown here is derived from an EMBL/GenBank/DDBJ whole genome shotgun (WGS) entry which is preliminary data.</text>
</comment>
<dbReference type="InterPro" id="IPR020861">
    <property type="entry name" value="Triosephosphate_isomerase_AS"/>
</dbReference>
<comment type="function">
    <text evidence="8">Involved in the gluconeogenesis. Catalyzes stereospecifically the conversion of dihydroxyacetone phosphate (DHAP) to D-glyceraldehyde-3-phosphate (G3P).</text>
</comment>
<feature type="binding site" evidence="8">
    <location>
        <begin position="8"/>
        <end position="10"/>
    </location>
    <ligand>
        <name>substrate</name>
    </ligand>
</feature>
<reference evidence="10" key="1">
    <citation type="journal article" date="2014" name="Int. J. Syst. Evol. Microbiol.">
        <title>Complete genome of a new Firmicutes species belonging to the dominant human colonic microbiota ('Ruminococcus bicirculans') reveals two chromosomes and a selective capacity to utilize plant glucans.</title>
        <authorList>
            <consortium name="NISC Comparative Sequencing Program"/>
            <person name="Wegmann U."/>
            <person name="Louis P."/>
            <person name="Goesmann A."/>
            <person name="Henrissat B."/>
            <person name="Duncan S.H."/>
            <person name="Flint H.J."/>
        </authorList>
    </citation>
    <scope>NUCLEOTIDE SEQUENCE</scope>
    <source>
        <strain evidence="10">NBRC 108219</strain>
    </source>
</reference>
<keyword evidence="11" id="KW-1185">Reference proteome</keyword>
<feature type="binding site" evidence="8">
    <location>
        <position position="196"/>
    </location>
    <ligand>
        <name>substrate</name>
    </ligand>
</feature>
<evidence type="ECO:0000256" key="4">
    <source>
        <dbReference type="ARBA" id="ARBA00022432"/>
    </source>
</evidence>
<feature type="active site" description="Proton acceptor" evidence="8">
    <location>
        <position position="158"/>
    </location>
</feature>
<gene>
    <name evidence="10" type="primary">cbbJ</name>
    <name evidence="8" type="synonym">tpiA</name>
    <name evidence="10" type="ORF">GCM10007853_11140</name>
</gene>
<evidence type="ECO:0000313" key="11">
    <source>
        <dbReference type="Proteomes" id="UP001161391"/>
    </source>
</evidence>
<dbReference type="RefSeq" id="WP_284388454.1">
    <property type="nucleotide sequence ID" value="NZ_BSNK01000001.1"/>
</dbReference>
<evidence type="ECO:0000256" key="3">
    <source>
        <dbReference type="ARBA" id="ARBA00007422"/>
    </source>
</evidence>
<evidence type="ECO:0000256" key="7">
    <source>
        <dbReference type="ARBA" id="ARBA00023235"/>
    </source>
</evidence>
<dbReference type="GO" id="GO:0016853">
    <property type="term" value="F:isomerase activity"/>
    <property type="evidence" value="ECO:0007669"/>
    <property type="project" value="UniProtKB-KW"/>
</dbReference>
<dbReference type="Proteomes" id="UP001161391">
    <property type="component" value="Unassembled WGS sequence"/>
</dbReference>
<dbReference type="HAMAP" id="MF_00147_B">
    <property type="entry name" value="TIM_B"/>
    <property type="match status" value="1"/>
</dbReference>
<keyword evidence="4 8" id="KW-0312">Gluconeogenesis</keyword>
<comment type="catalytic activity">
    <reaction evidence="8 9">
        <text>D-glyceraldehyde 3-phosphate = dihydroxyacetone phosphate</text>
        <dbReference type="Rhea" id="RHEA:18585"/>
        <dbReference type="ChEBI" id="CHEBI:57642"/>
        <dbReference type="ChEBI" id="CHEBI:59776"/>
        <dbReference type="EC" id="5.3.1.1"/>
    </reaction>
</comment>
<dbReference type="EMBL" id="BSNK01000001">
    <property type="protein sequence ID" value="GLQ23240.1"/>
    <property type="molecule type" value="Genomic_DNA"/>
</dbReference>
<dbReference type="InterPro" id="IPR000652">
    <property type="entry name" value="Triosephosphate_isomerase"/>
</dbReference>
<protein>
    <recommendedName>
        <fullName evidence="8 9">Triosephosphate isomerase</fullName>
        <shortName evidence="8">TIM</shortName>
        <shortName evidence="8">TPI</shortName>
        <ecNumber evidence="8 9">5.3.1.1</ecNumber>
    </recommendedName>
    <alternativeName>
        <fullName evidence="8">Triose-phosphate isomerase</fullName>
    </alternativeName>
</protein>
<evidence type="ECO:0000256" key="5">
    <source>
        <dbReference type="ARBA" id="ARBA00022490"/>
    </source>
</evidence>
<dbReference type="InterPro" id="IPR013785">
    <property type="entry name" value="Aldolase_TIM"/>
</dbReference>
<dbReference type="SUPFAM" id="SSF51351">
    <property type="entry name" value="Triosephosphate isomerase (TIM)"/>
    <property type="match status" value="1"/>
</dbReference>
<keyword evidence="6 8" id="KW-0324">Glycolysis</keyword>
<evidence type="ECO:0000256" key="9">
    <source>
        <dbReference type="RuleBase" id="RU363013"/>
    </source>
</evidence>
<keyword evidence="7 8" id="KW-0413">Isomerase</keyword>
<dbReference type="PROSITE" id="PS51440">
    <property type="entry name" value="TIM_2"/>
    <property type="match status" value="1"/>
</dbReference>
<evidence type="ECO:0000256" key="8">
    <source>
        <dbReference type="HAMAP-Rule" id="MF_00147"/>
    </source>
</evidence>
<dbReference type="NCBIfam" id="TIGR00419">
    <property type="entry name" value="tim"/>
    <property type="match status" value="1"/>
</dbReference>
<accession>A0ABQ5V9A0</accession>
<name>A0ABQ5V9A0_9PROT</name>
<sequence>MKQLIAANWKMNGQPDWADKVSALTALVPDPSCDLLICPPHPLVGSLAITAEGTPIKIGGQDCSEYEAGAHTGETDAALLVTLGATYVIVGHSERRAAGETDTRVKAKAERAINQGLRPIVCVGESLAQREAGEAVSVVTNQLEASLPASGDYDIAYEPIWAIGTGRTATAGDIAQMHAAIRNAVGSGPRILYGGSVKPANAVEILRTPEVGGALVGGASLDMESFSKIAHAAISER</sequence>